<evidence type="ECO:0000313" key="2">
    <source>
        <dbReference type="Proteomes" id="UP000276215"/>
    </source>
</evidence>
<protein>
    <submittedName>
        <fullName evidence="1">Uncharacterized protein</fullName>
    </submittedName>
</protein>
<organism evidence="1 2">
    <name type="scientific">Choiromyces venosus 120613-1</name>
    <dbReference type="NCBI Taxonomy" id="1336337"/>
    <lineage>
        <taxon>Eukaryota</taxon>
        <taxon>Fungi</taxon>
        <taxon>Dikarya</taxon>
        <taxon>Ascomycota</taxon>
        <taxon>Pezizomycotina</taxon>
        <taxon>Pezizomycetes</taxon>
        <taxon>Pezizales</taxon>
        <taxon>Tuberaceae</taxon>
        <taxon>Choiromyces</taxon>
    </lineage>
</organism>
<dbReference type="Proteomes" id="UP000276215">
    <property type="component" value="Unassembled WGS sequence"/>
</dbReference>
<dbReference type="EMBL" id="ML120484">
    <property type="protein sequence ID" value="RPA91940.1"/>
    <property type="molecule type" value="Genomic_DNA"/>
</dbReference>
<gene>
    <name evidence="1" type="ORF">L873DRAFT_1818568</name>
</gene>
<keyword evidence="2" id="KW-1185">Reference proteome</keyword>
<sequence length="399" mass="42910">MPRHLLMPVRHVSESSRCQLSNGASPILLASVPAELQAAMEMVFTGEFLLNLKTDISTPSHLLAPVRYVLESPRCQLSNGGSHVLLASVPAELHAALEMVFTGKFLLTLMTDISTPTNLLTPIRHLSNGGSHGLLASVPTELQAVMELVFTDEFLLNLKTDSSMPSYSLAPVRYVLESPRCQLSNGASHVLLASVPAELQAAMEMVFTGEFLLNLKTDSSTPSHSLTPVRHLSNGGSHGLLASVPTELQAVMELVFTDKFLLNLKTDSSTPSHSLAPVRYVLESPRCQLSNGVSHGLLASVPAELQAVMELVFTGKFLLNLKTDSSTPSHSLAPVRHVPESPRCQLSNGGFHVLLASVPAELQAAMEMVFTGEFLLTLKTDISTPSHSLAPIRHVPESP</sequence>
<evidence type="ECO:0000313" key="1">
    <source>
        <dbReference type="EMBL" id="RPA91940.1"/>
    </source>
</evidence>
<name>A0A3N4J681_9PEZI</name>
<accession>A0A3N4J681</accession>
<reference evidence="1 2" key="1">
    <citation type="journal article" date="2018" name="Nat. Ecol. Evol.">
        <title>Pezizomycetes genomes reveal the molecular basis of ectomycorrhizal truffle lifestyle.</title>
        <authorList>
            <person name="Murat C."/>
            <person name="Payen T."/>
            <person name="Noel B."/>
            <person name="Kuo A."/>
            <person name="Morin E."/>
            <person name="Chen J."/>
            <person name="Kohler A."/>
            <person name="Krizsan K."/>
            <person name="Balestrini R."/>
            <person name="Da Silva C."/>
            <person name="Montanini B."/>
            <person name="Hainaut M."/>
            <person name="Levati E."/>
            <person name="Barry K.W."/>
            <person name="Belfiori B."/>
            <person name="Cichocki N."/>
            <person name="Clum A."/>
            <person name="Dockter R.B."/>
            <person name="Fauchery L."/>
            <person name="Guy J."/>
            <person name="Iotti M."/>
            <person name="Le Tacon F."/>
            <person name="Lindquist E.A."/>
            <person name="Lipzen A."/>
            <person name="Malagnac F."/>
            <person name="Mello A."/>
            <person name="Molinier V."/>
            <person name="Miyauchi S."/>
            <person name="Poulain J."/>
            <person name="Riccioni C."/>
            <person name="Rubini A."/>
            <person name="Sitrit Y."/>
            <person name="Splivallo R."/>
            <person name="Traeger S."/>
            <person name="Wang M."/>
            <person name="Zifcakova L."/>
            <person name="Wipf D."/>
            <person name="Zambonelli A."/>
            <person name="Paolocci F."/>
            <person name="Nowrousian M."/>
            <person name="Ottonello S."/>
            <person name="Baldrian P."/>
            <person name="Spatafora J.W."/>
            <person name="Henrissat B."/>
            <person name="Nagy L.G."/>
            <person name="Aury J.M."/>
            <person name="Wincker P."/>
            <person name="Grigoriev I.V."/>
            <person name="Bonfante P."/>
            <person name="Martin F.M."/>
        </authorList>
    </citation>
    <scope>NUCLEOTIDE SEQUENCE [LARGE SCALE GENOMIC DNA]</scope>
    <source>
        <strain evidence="1 2">120613-1</strain>
    </source>
</reference>
<proteinExistence type="predicted"/>
<dbReference type="AlphaFoldDB" id="A0A3N4J681"/>